<reference evidence="2" key="2">
    <citation type="submission" date="2025-09" db="UniProtKB">
        <authorList>
            <consortium name="Ensembl"/>
        </authorList>
    </citation>
    <scope>IDENTIFICATION</scope>
</reference>
<keyword evidence="1" id="KW-1133">Transmembrane helix</keyword>
<sequence length="118" mass="13084">FQPPSSQRCIALGIGVDDILRDQQMTTMGIYVIKVEGGDIGVYTDVGIVIDGVIILDNLNTVAIACAMMLGLIYALNLQYPKELKYYYEFVQKLLMQIDAKRLSPKVLGLKNKICAIL</sequence>
<dbReference type="AlphaFoldDB" id="A0A8C4ST76"/>
<proteinExistence type="predicted"/>
<dbReference type="Ensembl" id="ENSECRT00000021136.1">
    <property type="protein sequence ID" value="ENSECRP00000020686.1"/>
    <property type="gene ID" value="ENSECRG00000013904.1"/>
</dbReference>
<organism evidence="2 3">
    <name type="scientific">Erpetoichthys calabaricus</name>
    <name type="common">Rope fish</name>
    <name type="synonym">Calamoichthys calabaricus</name>
    <dbReference type="NCBI Taxonomy" id="27687"/>
    <lineage>
        <taxon>Eukaryota</taxon>
        <taxon>Metazoa</taxon>
        <taxon>Chordata</taxon>
        <taxon>Craniata</taxon>
        <taxon>Vertebrata</taxon>
        <taxon>Euteleostomi</taxon>
        <taxon>Actinopterygii</taxon>
        <taxon>Polypteriformes</taxon>
        <taxon>Polypteridae</taxon>
        <taxon>Erpetoichthys</taxon>
    </lineage>
</organism>
<dbReference type="Proteomes" id="UP000694620">
    <property type="component" value="Unassembled WGS sequence"/>
</dbReference>
<keyword evidence="3" id="KW-1185">Reference proteome</keyword>
<keyword evidence="1" id="KW-0472">Membrane</keyword>
<evidence type="ECO:0000256" key="1">
    <source>
        <dbReference type="SAM" id="Phobius"/>
    </source>
</evidence>
<feature type="transmembrane region" description="Helical" evidence="1">
    <location>
        <begin position="59"/>
        <end position="78"/>
    </location>
</feature>
<name>A0A8C4ST76_ERPCA</name>
<evidence type="ECO:0000313" key="3">
    <source>
        <dbReference type="Proteomes" id="UP000694620"/>
    </source>
</evidence>
<evidence type="ECO:0000313" key="2">
    <source>
        <dbReference type="Ensembl" id="ENSECRP00000020686.1"/>
    </source>
</evidence>
<protein>
    <submittedName>
        <fullName evidence="2">Si:ch211-155o21.3</fullName>
    </submittedName>
</protein>
<accession>A0A8C4ST76</accession>
<keyword evidence="1" id="KW-0812">Transmembrane</keyword>
<dbReference type="PANTHER" id="PTHR31025:SF27">
    <property type="entry name" value="SI:CH211-193K19.2-RELATED"/>
    <property type="match status" value="1"/>
</dbReference>
<reference evidence="2" key="1">
    <citation type="submission" date="2025-08" db="UniProtKB">
        <authorList>
            <consortium name="Ensembl"/>
        </authorList>
    </citation>
    <scope>IDENTIFICATION</scope>
</reference>
<dbReference type="GeneTree" id="ENSGT00950000182912"/>
<dbReference type="PANTHER" id="PTHR31025">
    <property type="entry name" value="SI:CH211-196P9.1-RELATED"/>
    <property type="match status" value="1"/>
</dbReference>